<evidence type="ECO:0000259" key="9">
    <source>
        <dbReference type="PROSITE" id="PS50048"/>
    </source>
</evidence>
<evidence type="ECO:0000313" key="11">
    <source>
        <dbReference type="Proteomes" id="UP001143548"/>
    </source>
</evidence>
<dbReference type="GO" id="GO:0005634">
    <property type="term" value="C:nucleus"/>
    <property type="evidence" value="ECO:0007669"/>
    <property type="project" value="UniProtKB-SubCell"/>
</dbReference>
<keyword evidence="7" id="KW-0539">Nucleus</keyword>
<protein>
    <recommendedName>
        <fullName evidence="9">Zn(2)-C6 fungal-type domain-containing protein</fullName>
    </recommendedName>
</protein>
<dbReference type="InterPro" id="IPR007219">
    <property type="entry name" value="XnlR_reg_dom"/>
</dbReference>
<dbReference type="GO" id="GO:0008270">
    <property type="term" value="F:zinc ion binding"/>
    <property type="evidence" value="ECO:0007669"/>
    <property type="project" value="InterPro"/>
</dbReference>
<feature type="region of interest" description="Disordered" evidence="8">
    <location>
        <begin position="635"/>
        <end position="659"/>
    </location>
</feature>
<dbReference type="PROSITE" id="PS50048">
    <property type="entry name" value="ZN2_CY6_FUNGAL_2"/>
    <property type="match status" value="1"/>
</dbReference>
<dbReference type="Gene3D" id="4.10.240.10">
    <property type="entry name" value="Zn(2)-C6 fungal-type DNA-binding domain"/>
    <property type="match status" value="1"/>
</dbReference>
<evidence type="ECO:0000256" key="4">
    <source>
        <dbReference type="ARBA" id="ARBA00023015"/>
    </source>
</evidence>
<dbReference type="EMBL" id="BROQ01000019">
    <property type="protein sequence ID" value="GKZ19417.1"/>
    <property type="molecule type" value="Genomic_DNA"/>
</dbReference>
<dbReference type="SUPFAM" id="SSF57701">
    <property type="entry name" value="Zn2/Cys6 DNA-binding domain"/>
    <property type="match status" value="1"/>
</dbReference>
<sequence>MHSRRGTRKACAFCHERKIKCDGAIPSCRNCLRAQTPCRPHERRRRFSGRPAALSPSQPPSDAPPGTVERLAWLESELLRVLNLDVRQVSTGTALDTLPHCQHLLLGQGAPHKTVDSVQNAVARPSIAPHEADSSTELDPDIPLLAFNATGEARYLGASSGSIFARFIANTAQSILPQGPPTEPCLHPRMDGSSTLHRAVVPFHSANWRTSATFAFLLRCYLKWVHSCYPLFLSQDIAVLESMCNSSRAPPETGDMTTILYLVLSIGAIHAEQRHLLDHFQADRGLQEYQNDAKHLNITSEALYRKAIELLASEPSKLVPRVSLIQILDLISIYASHRPSDNEQWHIAGMAMRIAIELGLHRHNHRWKFTAEEIELRRRVFWTTYVIEITLAFNLGRPNSISYEDADAPLPSNSEEEGATAMGIHHIKHRQIQDQMLSFVYRSSRSHNTSPISPDTNRSTSMVESLQQKLDDWHQELHNLYNGQSNHSPYPVEYWDRLYYSTSAVLSRPTPLIPQPGLKLQQRCFLSSCEVIEIHEKLIRNYRLPYSWMLLQGLVFSAISMIVTARTASIVLSKELGIDSFLDILTRCVRKFHIVLAVMRERWTSLAMRRLEDLLDRLCQDTLKHTINILVKQPSAHPQPQSENPPPPSAIPHTTGEGELAGTSGQLNYHLASNEFGLPTTEGITGDRAYPDKNTSDQFYPGSTSEITEQQDVGEEEGWRIFDTLFGTDELRFFFDVFPVDPFTI</sequence>
<reference evidence="10" key="1">
    <citation type="submission" date="2022-07" db="EMBL/GenBank/DDBJ databases">
        <title>Taxonomy of Aspergillus series Nigri: significant species reduction supported by multi-species coalescent approaches.</title>
        <authorList>
            <person name="Bian C."/>
            <person name="Kusuya Y."/>
            <person name="Sklenar F."/>
            <person name="D'hooge E."/>
            <person name="Yaguchi T."/>
            <person name="Takahashi H."/>
            <person name="Hubka V."/>
        </authorList>
    </citation>
    <scope>NUCLEOTIDE SEQUENCE</scope>
    <source>
        <strain evidence="10">CBS 733.88</strain>
    </source>
</reference>
<organism evidence="10 11">
    <name type="scientific">Aspergillus brasiliensis</name>
    <dbReference type="NCBI Taxonomy" id="319629"/>
    <lineage>
        <taxon>Eukaryota</taxon>
        <taxon>Fungi</taxon>
        <taxon>Dikarya</taxon>
        <taxon>Ascomycota</taxon>
        <taxon>Pezizomycotina</taxon>
        <taxon>Eurotiomycetes</taxon>
        <taxon>Eurotiomycetidae</taxon>
        <taxon>Eurotiales</taxon>
        <taxon>Aspergillaceae</taxon>
        <taxon>Aspergillus</taxon>
        <taxon>Aspergillus subgen. Circumdati</taxon>
    </lineage>
</organism>
<evidence type="ECO:0000256" key="5">
    <source>
        <dbReference type="ARBA" id="ARBA00023125"/>
    </source>
</evidence>
<evidence type="ECO:0000256" key="1">
    <source>
        <dbReference type="ARBA" id="ARBA00004123"/>
    </source>
</evidence>
<dbReference type="GO" id="GO:0045944">
    <property type="term" value="P:positive regulation of transcription by RNA polymerase II"/>
    <property type="evidence" value="ECO:0007669"/>
    <property type="project" value="TreeGrafter"/>
</dbReference>
<dbReference type="CDD" id="cd00067">
    <property type="entry name" value="GAL4"/>
    <property type="match status" value="1"/>
</dbReference>
<name>A0A9W6DLS9_9EURO</name>
<dbReference type="PANTHER" id="PTHR47782:SF14">
    <property type="entry name" value="ZN(II)2CYS6 TRANSCRIPTION FACTOR (EUROFUNG)"/>
    <property type="match status" value="1"/>
</dbReference>
<dbReference type="Proteomes" id="UP001143548">
    <property type="component" value="Unassembled WGS sequence"/>
</dbReference>
<dbReference type="Pfam" id="PF00172">
    <property type="entry name" value="Zn_clus"/>
    <property type="match status" value="1"/>
</dbReference>
<keyword evidence="3" id="KW-0862">Zinc</keyword>
<dbReference type="Pfam" id="PF04082">
    <property type="entry name" value="Fungal_trans"/>
    <property type="match status" value="1"/>
</dbReference>
<dbReference type="PROSITE" id="PS00463">
    <property type="entry name" value="ZN2_CY6_FUNGAL_1"/>
    <property type="match status" value="1"/>
</dbReference>
<dbReference type="InterPro" id="IPR036864">
    <property type="entry name" value="Zn2-C6_fun-type_DNA-bd_sf"/>
</dbReference>
<dbReference type="InterPro" id="IPR052202">
    <property type="entry name" value="Yeast_MetPath_Reg"/>
</dbReference>
<proteinExistence type="predicted"/>
<keyword evidence="5" id="KW-0238">DNA-binding</keyword>
<evidence type="ECO:0000256" key="3">
    <source>
        <dbReference type="ARBA" id="ARBA00022833"/>
    </source>
</evidence>
<dbReference type="AlphaFoldDB" id="A0A9W6DLS9"/>
<dbReference type="SMART" id="SM00906">
    <property type="entry name" value="Fungal_trans"/>
    <property type="match status" value="1"/>
</dbReference>
<evidence type="ECO:0000256" key="2">
    <source>
        <dbReference type="ARBA" id="ARBA00022723"/>
    </source>
</evidence>
<comment type="caution">
    <text evidence="10">The sequence shown here is derived from an EMBL/GenBank/DDBJ whole genome shotgun (WGS) entry which is preliminary data.</text>
</comment>
<dbReference type="GO" id="GO:0000981">
    <property type="term" value="F:DNA-binding transcription factor activity, RNA polymerase II-specific"/>
    <property type="evidence" value="ECO:0007669"/>
    <property type="project" value="InterPro"/>
</dbReference>
<feature type="region of interest" description="Disordered" evidence="8">
    <location>
        <begin position="39"/>
        <end position="67"/>
    </location>
</feature>
<keyword evidence="2" id="KW-0479">Metal-binding</keyword>
<dbReference type="PANTHER" id="PTHR47782">
    <property type="entry name" value="ZN(II)2CYS6 TRANSCRIPTION FACTOR (EUROFUNG)-RELATED"/>
    <property type="match status" value="1"/>
</dbReference>
<dbReference type="GO" id="GO:0006351">
    <property type="term" value="P:DNA-templated transcription"/>
    <property type="evidence" value="ECO:0007669"/>
    <property type="project" value="InterPro"/>
</dbReference>
<accession>A0A9W6DLS9</accession>
<evidence type="ECO:0000256" key="8">
    <source>
        <dbReference type="SAM" id="MobiDB-lite"/>
    </source>
</evidence>
<keyword evidence="4" id="KW-0805">Transcription regulation</keyword>
<dbReference type="CDD" id="cd12148">
    <property type="entry name" value="fungal_TF_MHR"/>
    <property type="match status" value="1"/>
</dbReference>
<keyword evidence="6" id="KW-0804">Transcription</keyword>
<gene>
    <name evidence="10" type="ORF">AbraCBS73388_003888</name>
</gene>
<evidence type="ECO:0000256" key="6">
    <source>
        <dbReference type="ARBA" id="ARBA00023163"/>
    </source>
</evidence>
<dbReference type="GO" id="GO:0043565">
    <property type="term" value="F:sequence-specific DNA binding"/>
    <property type="evidence" value="ECO:0007669"/>
    <property type="project" value="TreeGrafter"/>
</dbReference>
<dbReference type="SMART" id="SM00066">
    <property type="entry name" value="GAL4"/>
    <property type="match status" value="1"/>
</dbReference>
<evidence type="ECO:0000256" key="7">
    <source>
        <dbReference type="ARBA" id="ARBA00023242"/>
    </source>
</evidence>
<evidence type="ECO:0000313" key="10">
    <source>
        <dbReference type="EMBL" id="GKZ19417.1"/>
    </source>
</evidence>
<comment type="subcellular location">
    <subcellularLocation>
        <location evidence="1">Nucleus</location>
    </subcellularLocation>
</comment>
<dbReference type="InterPro" id="IPR001138">
    <property type="entry name" value="Zn2Cys6_DnaBD"/>
</dbReference>
<feature type="domain" description="Zn(2)-C6 fungal-type" evidence="9">
    <location>
        <begin position="10"/>
        <end position="38"/>
    </location>
</feature>